<dbReference type="Proteomes" id="UP000247150">
    <property type="component" value="Unassembled WGS sequence"/>
</dbReference>
<dbReference type="EMBL" id="QGTW01000009">
    <property type="protein sequence ID" value="PWW26840.1"/>
    <property type="molecule type" value="Genomic_DNA"/>
</dbReference>
<dbReference type="GO" id="GO:0003838">
    <property type="term" value="F:sterol 24-C-methyltransferase activity"/>
    <property type="evidence" value="ECO:0007669"/>
    <property type="project" value="TreeGrafter"/>
</dbReference>
<protein>
    <submittedName>
        <fullName evidence="3">Methyltransferase family protein</fullName>
    </submittedName>
</protein>
<reference evidence="3 4" key="1">
    <citation type="submission" date="2018-05" db="EMBL/GenBank/DDBJ databases">
        <title>Freshwater and sediment microbial communities from various areas in North America, analyzing microbe dynamics in response to fracking.</title>
        <authorList>
            <person name="Lamendella R."/>
        </authorList>
    </citation>
    <scope>NUCLEOTIDE SEQUENCE [LARGE SCALE GENOMIC DNA]</scope>
    <source>
        <strain evidence="3 4">15_TX</strain>
    </source>
</reference>
<dbReference type="InterPro" id="IPR050447">
    <property type="entry name" value="Erg6_SMT_methyltransf"/>
</dbReference>
<feature type="domain" description="Methyltransferase type 11" evidence="2">
    <location>
        <begin position="25"/>
        <end position="124"/>
    </location>
</feature>
<dbReference type="InterPro" id="IPR029063">
    <property type="entry name" value="SAM-dependent_MTases_sf"/>
</dbReference>
<dbReference type="Pfam" id="PF08241">
    <property type="entry name" value="Methyltransf_11"/>
    <property type="match status" value="1"/>
</dbReference>
<evidence type="ECO:0000256" key="1">
    <source>
        <dbReference type="ARBA" id="ARBA00022679"/>
    </source>
</evidence>
<dbReference type="CDD" id="cd02440">
    <property type="entry name" value="AdoMet_MTases"/>
    <property type="match status" value="1"/>
</dbReference>
<dbReference type="InterPro" id="IPR013216">
    <property type="entry name" value="Methyltransf_11"/>
</dbReference>
<dbReference type="PANTHER" id="PTHR44068">
    <property type="entry name" value="ZGC:194242"/>
    <property type="match status" value="1"/>
</dbReference>
<proteinExistence type="predicted"/>
<dbReference type="GO" id="GO:0032259">
    <property type="term" value="P:methylation"/>
    <property type="evidence" value="ECO:0007669"/>
    <property type="project" value="UniProtKB-KW"/>
</dbReference>
<dbReference type="OrthoDB" id="43862at2"/>
<sequence>MQRGNDTINGWTIDLLKIEENDVLLEVGISNGSTLNRIVNNTRVGKIWGLDLSNEMIKEAKKKNKKYIEDGFVELHKGNIISLPYTDSVFDKVLSVHTLYFWTDINQGFSEIHRVLKPGGKLFLSITINHKWKKCEGQKALIYYTQTR</sequence>
<accession>A0A2V2ZWH9</accession>
<organism evidence="3 4">
    <name type="scientific">Cytobacillus oceanisediminis</name>
    <dbReference type="NCBI Taxonomy" id="665099"/>
    <lineage>
        <taxon>Bacteria</taxon>
        <taxon>Bacillati</taxon>
        <taxon>Bacillota</taxon>
        <taxon>Bacilli</taxon>
        <taxon>Bacillales</taxon>
        <taxon>Bacillaceae</taxon>
        <taxon>Cytobacillus</taxon>
    </lineage>
</organism>
<evidence type="ECO:0000259" key="2">
    <source>
        <dbReference type="Pfam" id="PF08241"/>
    </source>
</evidence>
<evidence type="ECO:0000313" key="4">
    <source>
        <dbReference type="Proteomes" id="UP000247150"/>
    </source>
</evidence>
<dbReference type="GO" id="GO:0016126">
    <property type="term" value="P:sterol biosynthetic process"/>
    <property type="evidence" value="ECO:0007669"/>
    <property type="project" value="TreeGrafter"/>
</dbReference>
<keyword evidence="1 3" id="KW-0808">Transferase</keyword>
<dbReference type="AlphaFoldDB" id="A0A2V2ZWH9"/>
<evidence type="ECO:0000313" key="3">
    <source>
        <dbReference type="EMBL" id="PWW26840.1"/>
    </source>
</evidence>
<keyword evidence="3" id="KW-0489">Methyltransferase</keyword>
<dbReference type="Gene3D" id="3.40.50.150">
    <property type="entry name" value="Vaccinia Virus protein VP39"/>
    <property type="match status" value="1"/>
</dbReference>
<name>A0A2V2ZWH9_9BACI</name>
<comment type="caution">
    <text evidence="3">The sequence shown here is derived from an EMBL/GenBank/DDBJ whole genome shotgun (WGS) entry which is preliminary data.</text>
</comment>
<dbReference type="SUPFAM" id="SSF53335">
    <property type="entry name" value="S-adenosyl-L-methionine-dependent methyltransferases"/>
    <property type="match status" value="1"/>
</dbReference>
<gene>
    <name evidence="3" type="ORF">DFO73_1093</name>
</gene>
<dbReference type="PANTHER" id="PTHR44068:SF1">
    <property type="entry name" value="HYPOTHETICAL LOC100005854"/>
    <property type="match status" value="1"/>
</dbReference>
<dbReference type="RefSeq" id="WP_110065816.1">
    <property type="nucleotide sequence ID" value="NZ_QGTW01000009.1"/>
</dbReference>